<keyword evidence="1" id="KW-0934">Plastid</keyword>
<proteinExistence type="predicted"/>
<dbReference type="InterPro" id="IPR016155">
    <property type="entry name" value="Mopterin_synth/thiamin_S_b"/>
</dbReference>
<name>A0A2U9NM62_9STRA</name>
<geneLocation type="chloroplast" evidence="1"/>
<dbReference type="CDD" id="cd00565">
    <property type="entry name" value="Ubl_ThiS"/>
    <property type="match status" value="1"/>
</dbReference>
<gene>
    <name evidence="1" type="primary">thiS</name>
</gene>
<organism evidence="1">
    <name type="scientific">Proboscia sp</name>
    <dbReference type="NCBI Taxonomy" id="1923967"/>
    <lineage>
        <taxon>Eukaryota</taxon>
        <taxon>Sar</taxon>
        <taxon>Stramenopiles</taxon>
        <taxon>Ochrophyta</taxon>
        <taxon>Bacillariophyta</taxon>
        <taxon>Coscinodiscophyceae</taxon>
        <taxon>Rhizosoleniophycidae</taxon>
        <taxon>Rhizosoleniales</taxon>
        <taxon>Rhizosoleniaceae</taxon>
        <taxon>Proboscia</taxon>
    </lineage>
</organism>
<sequence>MNKRYKFFINEQAYLVNESITLAQVLEYFNYEETLFVIEYNSNICLNTNKHIKHMDKIEIITIMGGG</sequence>
<dbReference type="EMBL" id="MG755791">
    <property type="protein sequence ID" value="AWT38169.1"/>
    <property type="molecule type" value="Genomic_DNA"/>
</dbReference>
<accession>A0A2U9NM62</accession>
<dbReference type="Pfam" id="PF02597">
    <property type="entry name" value="ThiS"/>
    <property type="match status" value="1"/>
</dbReference>
<dbReference type="SUPFAM" id="SSF54285">
    <property type="entry name" value="MoaD/ThiS"/>
    <property type="match status" value="1"/>
</dbReference>
<dbReference type="Gene3D" id="3.10.20.30">
    <property type="match status" value="1"/>
</dbReference>
<protein>
    <submittedName>
        <fullName evidence="1">Thiamine biosynthesis protein S</fullName>
    </submittedName>
</protein>
<dbReference type="InterPro" id="IPR012675">
    <property type="entry name" value="Beta-grasp_dom_sf"/>
</dbReference>
<evidence type="ECO:0000313" key="1">
    <source>
        <dbReference type="EMBL" id="AWT38169.1"/>
    </source>
</evidence>
<reference evidence="1" key="1">
    <citation type="journal article" date="2018" name="Adv. Bot. Res.">
        <title>Evolution of the Plastid Genomes in Diatoms.</title>
        <authorList>
            <person name="Yu M."/>
            <person name="Ashworth M.P."/>
            <person name="Hajrah N.H."/>
            <person name="Khiyami M.A."/>
            <person name="Sabir M.J."/>
            <person name="Alhebshi A.M."/>
            <person name="Al-Malki A.L."/>
            <person name="Sabir J.S.M."/>
            <person name="Theriot E.C."/>
            <person name="Jansen R.K."/>
        </authorList>
    </citation>
    <scope>NUCLEOTIDE SEQUENCE</scope>
</reference>
<dbReference type="InterPro" id="IPR010035">
    <property type="entry name" value="Thi_S"/>
</dbReference>
<dbReference type="NCBIfam" id="TIGR01683">
    <property type="entry name" value="thiS"/>
    <property type="match status" value="1"/>
</dbReference>
<keyword evidence="1" id="KW-0150">Chloroplast</keyword>
<dbReference type="AlphaFoldDB" id="A0A2U9NM62"/>
<dbReference type="InterPro" id="IPR003749">
    <property type="entry name" value="ThiS/MoaD-like"/>
</dbReference>